<evidence type="ECO:0000259" key="9">
    <source>
        <dbReference type="PROSITE" id="PS51456"/>
    </source>
</evidence>
<dbReference type="Pfam" id="PF00063">
    <property type="entry name" value="Myosin_head"/>
    <property type="match status" value="1"/>
</dbReference>
<dbReference type="GO" id="GO:0016020">
    <property type="term" value="C:membrane"/>
    <property type="evidence" value="ECO:0007669"/>
    <property type="project" value="TreeGrafter"/>
</dbReference>
<dbReference type="Gene3D" id="1.20.120.720">
    <property type="entry name" value="Myosin VI head, motor domain, U50 subdomain"/>
    <property type="match status" value="1"/>
</dbReference>
<keyword evidence="2 6" id="KW-0067">ATP-binding</keyword>
<feature type="binding site" evidence="6">
    <location>
        <begin position="328"/>
        <end position="335"/>
    </location>
    <ligand>
        <name>ATP</name>
        <dbReference type="ChEBI" id="CHEBI:30616"/>
    </ligand>
</feature>
<evidence type="ECO:0000256" key="1">
    <source>
        <dbReference type="ARBA" id="ARBA00022741"/>
    </source>
</evidence>
<evidence type="ECO:0000256" key="6">
    <source>
        <dbReference type="PROSITE-ProRule" id="PRU00782"/>
    </source>
</evidence>
<keyword evidence="4 6" id="KW-0505">Motor protein</keyword>
<dbReference type="GO" id="GO:0007015">
    <property type="term" value="P:actin filament organization"/>
    <property type="evidence" value="ECO:0007669"/>
    <property type="project" value="TreeGrafter"/>
</dbReference>
<dbReference type="GO" id="GO:0016459">
    <property type="term" value="C:myosin complex"/>
    <property type="evidence" value="ECO:0007669"/>
    <property type="project" value="UniProtKB-KW"/>
</dbReference>
<accession>A0AB34JD81</accession>
<evidence type="ECO:0000313" key="11">
    <source>
        <dbReference type="Proteomes" id="UP001515480"/>
    </source>
</evidence>
<protein>
    <recommendedName>
        <fullName evidence="9">Myosin motor domain-containing protein</fullName>
    </recommendedName>
</protein>
<evidence type="ECO:0000256" key="5">
    <source>
        <dbReference type="ARBA" id="ARBA00023203"/>
    </source>
</evidence>
<feature type="compositionally biased region" description="Pro residues" evidence="8">
    <location>
        <begin position="1226"/>
        <end position="1236"/>
    </location>
</feature>
<feature type="compositionally biased region" description="Polar residues" evidence="8">
    <location>
        <begin position="16"/>
        <end position="28"/>
    </location>
</feature>
<dbReference type="PANTHER" id="PTHR13140">
    <property type="entry name" value="MYOSIN"/>
    <property type="match status" value="1"/>
</dbReference>
<dbReference type="InterPro" id="IPR036961">
    <property type="entry name" value="Kinesin_motor_dom_sf"/>
</dbReference>
<dbReference type="GO" id="GO:0005524">
    <property type="term" value="F:ATP binding"/>
    <property type="evidence" value="ECO:0007669"/>
    <property type="project" value="UniProtKB-UniRule"/>
</dbReference>
<dbReference type="PANTHER" id="PTHR13140:SF550">
    <property type="entry name" value="MYOSIN-IIIB ISOFORM X1"/>
    <property type="match status" value="1"/>
</dbReference>
<dbReference type="Gene3D" id="3.40.850.10">
    <property type="entry name" value="Kinesin motor domain"/>
    <property type="match status" value="1"/>
</dbReference>
<keyword evidence="7" id="KW-0175">Coiled coil</keyword>
<comment type="caution">
    <text evidence="10">The sequence shown here is derived from an EMBL/GenBank/DDBJ whole genome shotgun (WGS) entry which is preliminary data.</text>
</comment>
<feature type="region of interest" description="Disordered" evidence="8">
    <location>
        <begin position="1"/>
        <end position="32"/>
    </location>
</feature>
<proteinExistence type="inferred from homology"/>
<dbReference type="InterPro" id="IPR027417">
    <property type="entry name" value="P-loop_NTPase"/>
</dbReference>
<evidence type="ECO:0000256" key="3">
    <source>
        <dbReference type="ARBA" id="ARBA00023123"/>
    </source>
</evidence>
<comment type="similarity">
    <text evidence="6">Belongs to the TRAFAC class myosin-kinesin ATPase superfamily. Myosin family.</text>
</comment>
<dbReference type="Proteomes" id="UP001515480">
    <property type="component" value="Unassembled WGS sequence"/>
</dbReference>
<evidence type="ECO:0000256" key="2">
    <source>
        <dbReference type="ARBA" id="ARBA00022840"/>
    </source>
</evidence>
<keyword evidence="5 6" id="KW-0009">Actin-binding</keyword>
<dbReference type="Gene3D" id="1.20.58.530">
    <property type="match status" value="1"/>
</dbReference>
<feature type="domain" description="Myosin motor" evidence="9">
    <location>
        <begin position="220"/>
        <end position="912"/>
    </location>
</feature>
<dbReference type="GO" id="GO:0051015">
    <property type="term" value="F:actin filament binding"/>
    <property type="evidence" value="ECO:0007669"/>
    <property type="project" value="TreeGrafter"/>
</dbReference>
<keyword evidence="1 6" id="KW-0547">Nucleotide-binding</keyword>
<feature type="coiled-coil region" evidence="7">
    <location>
        <begin position="1083"/>
        <end position="1117"/>
    </location>
</feature>
<dbReference type="GO" id="GO:0000146">
    <property type="term" value="F:microfilament motor activity"/>
    <property type="evidence" value="ECO:0007669"/>
    <property type="project" value="TreeGrafter"/>
</dbReference>
<evidence type="ECO:0000256" key="8">
    <source>
        <dbReference type="SAM" id="MobiDB-lite"/>
    </source>
</evidence>
<evidence type="ECO:0000256" key="4">
    <source>
        <dbReference type="ARBA" id="ARBA00023175"/>
    </source>
</evidence>
<gene>
    <name evidence="10" type="ORF">AB1Y20_003399</name>
</gene>
<feature type="compositionally biased region" description="Polar residues" evidence="8">
    <location>
        <begin position="1179"/>
        <end position="1193"/>
    </location>
</feature>
<reference evidence="10 11" key="1">
    <citation type="journal article" date="2024" name="Science">
        <title>Giant polyketide synthase enzymes in the biosynthesis of giant marine polyether toxins.</title>
        <authorList>
            <person name="Fallon T.R."/>
            <person name="Shende V.V."/>
            <person name="Wierzbicki I.H."/>
            <person name="Pendleton A.L."/>
            <person name="Watervoot N.F."/>
            <person name="Auber R.P."/>
            <person name="Gonzalez D.J."/>
            <person name="Wisecaver J.H."/>
            <person name="Moore B.S."/>
        </authorList>
    </citation>
    <scope>NUCLEOTIDE SEQUENCE [LARGE SCALE GENOMIC DNA]</scope>
    <source>
        <strain evidence="10 11">12B1</strain>
    </source>
</reference>
<feature type="region of interest" description="Disordered" evidence="8">
    <location>
        <begin position="1156"/>
        <end position="1236"/>
    </location>
</feature>
<keyword evidence="3 6" id="KW-0518">Myosin</keyword>
<dbReference type="SMART" id="SM00242">
    <property type="entry name" value="MYSc"/>
    <property type="match status" value="1"/>
</dbReference>
<dbReference type="AlphaFoldDB" id="A0AB34JD81"/>
<dbReference type="EMBL" id="JBGBPQ010000010">
    <property type="protein sequence ID" value="KAL1519137.1"/>
    <property type="molecule type" value="Genomic_DNA"/>
</dbReference>
<evidence type="ECO:0000313" key="10">
    <source>
        <dbReference type="EMBL" id="KAL1519137.1"/>
    </source>
</evidence>
<dbReference type="GO" id="GO:0005737">
    <property type="term" value="C:cytoplasm"/>
    <property type="evidence" value="ECO:0007669"/>
    <property type="project" value="TreeGrafter"/>
</dbReference>
<feature type="coiled-coil region" evidence="7">
    <location>
        <begin position="996"/>
        <end position="1030"/>
    </location>
</feature>
<keyword evidence="11" id="KW-1185">Reference proteome</keyword>
<feature type="region of interest" description="Actin-binding" evidence="6">
    <location>
        <begin position="790"/>
        <end position="812"/>
    </location>
</feature>
<name>A0AB34JD81_PRYPA</name>
<dbReference type="PROSITE" id="PS51456">
    <property type="entry name" value="MYOSIN_MOTOR"/>
    <property type="match status" value="1"/>
</dbReference>
<dbReference type="CDD" id="cd00124">
    <property type="entry name" value="MYSc"/>
    <property type="match status" value="1"/>
</dbReference>
<sequence length="1236" mass="135832">MVSRSSLVMTHRGSLTPRSAPSRLSTMSRPDVEGKMQEAVIESHMVVKTVREHLKQGVFSHGAPKVAARKSGITPSDSSDNMDFTLTPRAALDLTPRGGIEQTLTRATESGITLTDMAEDIWRVSCKLLEVIAAAQQHGSATEGCSPAATGLLDVSIRIAQDCQYAGEGTAAGAALSRSIEVGLLLQMDVQPALDEMKDTYLRLISPQYTPEGFGKNQLTHTNNLLQLPRLDSEALRSTLYTRYKKGVPYTYAGNVVVSVNPCRDMGNLSDEILRAYRDLDCKTLPPHVFALADSVLSAVIASGKKRGFWDAPEDQGKHRDHAIIISGESGAGKTEAAKLCLRCVTESSGATNAKSFITAISQSTPIMEAMGNAATTMNSNSSRFGKLLDVHLSREGQITGAEFTVYLLEKTRVTSHGVGERNYHSLYLLCSAPLEVRRKLKLLSGPESFRCLKHSGTAKTDQTPITWKAFDGSFADVGVSEEQKFELWRILALVLLMSRLSFQEDSAVGSEGAKLVHDEIFKSCKELLEVDDASLDSALTERTAGGGAIGTYTKSLTVKQAQVARDSMCMLLYQIAFDWCVSLLNEKTKPRANSVFASIRILDIFGFENLKTNAFPQLCINLANESLQRLFIDHIYEMEAEEHAIEGIEMQPTTFGSASDMVIDLVSGKTGIYEVLDESTGIDRADKQMLQEFHSRFADRPAYRKPLRGSDEYFGINHYAGQVVYNVNGFVEMNKDEISDTIMSLLESKSSFKRLKSLATSHFQKQGNRGKETDKRKRVTIASQFGASMQTLMHKLRNSDAHFVRCIKPNSLLIPGEWDSSLVTRQLAYSGLLELAQMRKQSLSERRNLRGFCGFFSACCRDVEAVRAQPLHLQAEQILDELGVSPDDYKIGKNRIFLTPSALEACEIAHASVSNHLMQAVRAVFWLRFGLKVWLAKHREKNMRLSGVKEGGTLLSGFTAIIPVISDDPSQPASKGVDLPAQPQAGLGSRAALSKQELEQQLKQTEHALRLLEKEMQQADVDLQASEKLPKGRFPKPEAVPVPLTEEQKMALEMGAVDVGVVHLKSLQKMKSAFNYISFKDARALRQQNNVLKRLLLELKNDRDKLKHDLHVTRQEVQLLSVQRDNLLFRIKRLEGALSKAMEATRSTLIAKRARKQVPEGVPPLQLSGSPAAFSGAIPQSSSPTSGSNANKNPPVIRQREESIPDSPGLVAPVAKDKAAVKPPAGLPPGMPPGF</sequence>
<dbReference type="PRINTS" id="PR00193">
    <property type="entry name" value="MYOSINHEAVY"/>
</dbReference>
<dbReference type="InterPro" id="IPR001609">
    <property type="entry name" value="Myosin_head_motor_dom-like"/>
</dbReference>
<evidence type="ECO:0000256" key="7">
    <source>
        <dbReference type="SAM" id="Coils"/>
    </source>
</evidence>
<organism evidence="10 11">
    <name type="scientific">Prymnesium parvum</name>
    <name type="common">Toxic golden alga</name>
    <dbReference type="NCBI Taxonomy" id="97485"/>
    <lineage>
        <taxon>Eukaryota</taxon>
        <taxon>Haptista</taxon>
        <taxon>Haptophyta</taxon>
        <taxon>Prymnesiophyceae</taxon>
        <taxon>Prymnesiales</taxon>
        <taxon>Prymnesiaceae</taxon>
        <taxon>Prymnesium</taxon>
    </lineage>
</organism>
<dbReference type="SUPFAM" id="SSF52540">
    <property type="entry name" value="P-loop containing nucleoside triphosphate hydrolases"/>
    <property type="match status" value="1"/>
</dbReference>
<dbReference type="Gene3D" id="1.10.10.820">
    <property type="match status" value="1"/>
</dbReference>